<dbReference type="Pfam" id="PF13374">
    <property type="entry name" value="TPR_10"/>
    <property type="match status" value="1"/>
</dbReference>
<evidence type="ECO:0000313" key="2">
    <source>
        <dbReference type="EMBL" id="RBP48063.1"/>
    </source>
</evidence>
<reference evidence="2 3" key="1">
    <citation type="submission" date="2018-06" db="EMBL/GenBank/DDBJ databases">
        <title>Genomic Encyclopedia of Type Strains, Phase IV (KMG-IV): sequencing the most valuable type-strain genomes for metagenomic binning, comparative biology and taxonomic classification.</title>
        <authorList>
            <person name="Goeker M."/>
        </authorList>
    </citation>
    <scope>NUCLEOTIDE SEQUENCE [LARGE SCALE GENOMIC DNA]</scope>
    <source>
        <strain evidence="2 3">DSM 25532</strain>
    </source>
</reference>
<organism evidence="2 3">
    <name type="scientific">Roseimicrobium gellanilyticum</name>
    <dbReference type="NCBI Taxonomy" id="748857"/>
    <lineage>
        <taxon>Bacteria</taxon>
        <taxon>Pseudomonadati</taxon>
        <taxon>Verrucomicrobiota</taxon>
        <taxon>Verrucomicrobiia</taxon>
        <taxon>Verrucomicrobiales</taxon>
        <taxon>Verrucomicrobiaceae</taxon>
        <taxon>Roseimicrobium</taxon>
    </lineage>
</organism>
<dbReference type="Gene3D" id="1.25.40.10">
    <property type="entry name" value="Tetratricopeptide repeat domain"/>
    <property type="match status" value="4"/>
</dbReference>
<comment type="caution">
    <text evidence="2">The sequence shown here is derived from an EMBL/GenBank/DDBJ whole genome shotgun (WGS) entry which is preliminary data.</text>
</comment>
<sequence>MKQNGSRRLRFQSCMRSRWVAVLVASAMAACGAGSWVQAGPSVEHRHTGRDIIRTQGWSSVPYWRQLREQADSLMGWGLYERAATAYGFADAVLIRLKGKSHPDTLRNQVDLADALLRLGKPDGEKKLHEAYALQREHLEKDDPDILRTCHLLASLLIARWKLPEAEKELKAIIALRAKRLGPGHSDTLTSRENLAYVYTMMLNYQGAEEQLRVILAADMLTFGPLSLQTCATRERLGHCFQKQSKFDEALAEFRAVMMIVMDEFGPRHPLTFRAQHQLASIMYDQGKHEHAEQDFRDLAKSLEDFLGPDSPEILPFREGIADCLSARGKLAEAEQVLRDAVERCAKDPGESSRLMQDLRANLAHILMEERKLDEAERLFNAALDQRTKALGTNHPIVLDSVNDLAACKIARGDLRGAELHLRNLVDLREELQGHNHPATWFSRIYLADVLRQSGNAVEALPLFEGVWRYNSATLGPLHPYTLKAVNNVAITLFQMGKVEESFNIQSKLLKQRIRVMGPDHPDTLKSRINLAFNYADARKYQDAERNYIEALLTAEKTLGVTHTLTLKSLLGYGEMLAYVRRSSEAETVARQGMRSTTGFSEDDMDALQFKSLLGLSLILQNRAKDAEAVAADFDLLLQRRQGMMDWHQLSLANMVVWVNLANGKQAEARDLLSRNLTQMRAMGASETDVPFVRMRCLEAVLLHLTGNDEEEGKVLEALEPRLKEFFYDDEPIRLLSQSLKRKGPLPIPALMHAVQFSRIKPQNQLSEQQEKAGIFFPPNTSLAQKRRVYDAFDEAQTLADSKEHEKALEKFAIYLKVVTEVTGEGTVSSLSGHLSLAREAVLCNRIDAAREHTKQAAEVLKKLGEDQGRVVPRFLQKVVAVQTERGNVQAATTLGNLLVEASTAAVGPANHTTLHLENILLELKIVANAPDTGEALQALTKRMAEKYGEEEGNTLLLKVKLLRWYLQKNDFHAAHTLAFRIETPVKRLFGEFSESALYVREGIAAALEGQGLRNLAVAETKIILADSERIAGAEAVATVLTRHRLALMHARGGQWEEALQLHLINEKILKHPGTEKHPVMIEVRASMAHAYLSLNRNMEAFQAAKQAHESAVAIMGKDSPMAQMTKTMLDAAGMNALANPQR</sequence>
<protein>
    <submittedName>
        <fullName evidence="2">Tetratricopeptide repeat protein</fullName>
    </submittedName>
</protein>
<dbReference type="PANTHER" id="PTHR46082">
    <property type="entry name" value="ATP/GTP-BINDING PROTEIN-RELATED"/>
    <property type="match status" value="1"/>
</dbReference>
<gene>
    <name evidence="2" type="ORF">DES53_101863</name>
</gene>
<keyword evidence="3" id="KW-1185">Reference proteome</keyword>
<dbReference type="Proteomes" id="UP000253426">
    <property type="component" value="Unassembled WGS sequence"/>
</dbReference>
<dbReference type="EMBL" id="QNRR01000001">
    <property type="protein sequence ID" value="RBP48063.1"/>
    <property type="molecule type" value="Genomic_DNA"/>
</dbReference>
<dbReference type="SUPFAM" id="SSF48452">
    <property type="entry name" value="TPR-like"/>
    <property type="match status" value="4"/>
</dbReference>
<name>A0A366HUU3_9BACT</name>
<dbReference type="SMART" id="SM00028">
    <property type="entry name" value="TPR"/>
    <property type="match status" value="9"/>
</dbReference>
<dbReference type="InterPro" id="IPR019734">
    <property type="entry name" value="TPR_rpt"/>
</dbReference>
<dbReference type="OrthoDB" id="191805at2"/>
<feature type="signal peptide" evidence="1">
    <location>
        <begin position="1"/>
        <end position="29"/>
    </location>
</feature>
<dbReference type="Pfam" id="PF13424">
    <property type="entry name" value="TPR_12"/>
    <property type="match status" value="3"/>
</dbReference>
<feature type="chain" id="PRO_5016687427" evidence="1">
    <location>
        <begin position="30"/>
        <end position="1143"/>
    </location>
</feature>
<dbReference type="PROSITE" id="PS51257">
    <property type="entry name" value="PROKAR_LIPOPROTEIN"/>
    <property type="match status" value="1"/>
</dbReference>
<proteinExistence type="predicted"/>
<keyword evidence="1" id="KW-0732">Signal</keyword>
<dbReference type="PANTHER" id="PTHR46082:SF6">
    <property type="entry name" value="AAA+ ATPASE DOMAIN-CONTAINING PROTEIN-RELATED"/>
    <property type="match status" value="1"/>
</dbReference>
<evidence type="ECO:0000313" key="3">
    <source>
        <dbReference type="Proteomes" id="UP000253426"/>
    </source>
</evidence>
<dbReference type="AlphaFoldDB" id="A0A366HUU3"/>
<dbReference type="InterPro" id="IPR011990">
    <property type="entry name" value="TPR-like_helical_dom_sf"/>
</dbReference>
<accession>A0A366HUU3</accession>
<evidence type="ECO:0000256" key="1">
    <source>
        <dbReference type="SAM" id="SignalP"/>
    </source>
</evidence>
<dbReference type="InterPro" id="IPR053137">
    <property type="entry name" value="NLR-like"/>
</dbReference>